<evidence type="ECO:0000313" key="2">
    <source>
        <dbReference type="Proteomes" id="UP001489719"/>
    </source>
</evidence>
<keyword evidence="2" id="KW-1185">Reference proteome</keyword>
<organism evidence="1 2">
    <name type="scientific">Lipomyces orientalis</name>
    <dbReference type="NCBI Taxonomy" id="1233043"/>
    <lineage>
        <taxon>Eukaryota</taxon>
        <taxon>Fungi</taxon>
        <taxon>Dikarya</taxon>
        <taxon>Ascomycota</taxon>
        <taxon>Saccharomycotina</taxon>
        <taxon>Lipomycetes</taxon>
        <taxon>Lipomycetales</taxon>
        <taxon>Lipomycetaceae</taxon>
        <taxon>Lipomyces</taxon>
    </lineage>
</organism>
<comment type="caution">
    <text evidence="1">The sequence shown here is derived from an EMBL/GenBank/DDBJ whole genome shotgun (WGS) entry which is preliminary data.</text>
</comment>
<dbReference type="EMBL" id="MU970131">
    <property type="protein sequence ID" value="KAK9320379.1"/>
    <property type="molecule type" value="Genomic_DNA"/>
</dbReference>
<accession>A0ACC3TH17</accession>
<dbReference type="Proteomes" id="UP001489719">
    <property type="component" value="Unassembled WGS sequence"/>
</dbReference>
<protein>
    <submittedName>
        <fullName evidence="1">YVTN repeat-like/Quino protein amine dehydrogenase</fullName>
    </submittedName>
</protein>
<name>A0ACC3TH17_9ASCO</name>
<reference evidence="2" key="1">
    <citation type="journal article" date="2024" name="Front. Bioeng. Biotechnol.">
        <title>Genome-scale model development and genomic sequencing of the oleaginous clade Lipomyces.</title>
        <authorList>
            <person name="Czajka J.J."/>
            <person name="Han Y."/>
            <person name="Kim J."/>
            <person name="Mondo S.J."/>
            <person name="Hofstad B.A."/>
            <person name="Robles A."/>
            <person name="Haridas S."/>
            <person name="Riley R."/>
            <person name="LaButti K."/>
            <person name="Pangilinan J."/>
            <person name="Andreopoulos W."/>
            <person name="Lipzen A."/>
            <person name="Yan J."/>
            <person name="Wang M."/>
            <person name="Ng V."/>
            <person name="Grigoriev I.V."/>
            <person name="Spatafora J.W."/>
            <person name="Magnuson J.K."/>
            <person name="Baker S.E."/>
            <person name="Pomraning K.R."/>
        </authorList>
    </citation>
    <scope>NUCLEOTIDE SEQUENCE [LARGE SCALE GENOMIC DNA]</scope>
    <source>
        <strain evidence="2">CBS 10300</strain>
    </source>
</reference>
<evidence type="ECO:0000313" key="1">
    <source>
        <dbReference type="EMBL" id="KAK9320379.1"/>
    </source>
</evidence>
<proteinExistence type="predicted"/>
<sequence length="473" mass="50528">MSDIESSPPVGLFPDDEGRQSESMLGIGSSPRHYCRISAADNRDLFNPTTTNYKQDCFSCGFFSSLLRDDSFSIPSTMKPSLFLLLLPVAVLADVSYRRRNIVPWEPKNATSVDQSVINHGTYYLSDRTNNVVHVVDIASGTLTTDIKGFVGVNLVNGKPDNAVSGPNGLLVIPDRNELYVGDGDGTVKVVDLRNNTVVASIHTGSVTRADELAYDAKRQLIAVTNPEETTAKIAIISVADRKVLGNVTFPNATNGVEQPAWNTIDGYIYVSVPETTANPGGEIDVVDPEQFEIIKVLPEPECNSHGIVFGPNQQLLLGCSQDSILTYGTAHVAIMDIRTGNITSTINGVAGADQVVYDPTANLYYVSAYQNTANGTKQGMPDPILAIIDAATGDLVQTIPTDNVTAHSVAVDPKTNTLVVPLANIGITIFDLIDSTNSTGSPTGTDSSGAPRTELLLLLYIAVATFTAIMNF</sequence>
<gene>
    <name evidence="1" type="ORF">V1517DRAFT_329531</name>
</gene>